<dbReference type="OrthoDB" id="6019768at2759"/>
<reference evidence="2 3" key="2">
    <citation type="submission" date="2020-06" db="EMBL/GenBank/DDBJ databases">
        <title>Draft genome of Bugula neritina, a colonial animal packing powerful symbionts and potential medicines.</title>
        <authorList>
            <person name="Rayko M."/>
        </authorList>
    </citation>
    <scope>NUCLEOTIDE SEQUENCE [LARGE SCALE GENOMIC DNA]</scope>
    <source>
        <strain evidence="2">Kwan_BN1</strain>
    </source>
</reference>
<dbReference type="AlphaFoldDB" id="A0A7J7JQZ1"/>
<dbReference type="EMBL" id="VXIV02001957">
    <property type="protein sequence ID" value="KAF6028365.1"/>
    <property type="molecule type" value="Genomic_DNA"/>
</dbReference>
<keyword evidence="3" id="KW-1185">Reference proteome</keyword>
<sequence length="112" mass="12024">MSNLNGAGLLGNLLNPGGFGSTGELVQQLALLNWLKKGDDSSKKTLEQVTQFRVASDLWSRVNNQSQIDAAQAKTILAISEYVKKNPKASKAELTKFISNEITAFAATVDAL</sequence>
<name>A0A7J7JQZ1_BUGNE</name>
<evidence type="ECO:0000313" key="3">
    <source>
        <dbReference type="Proteomes" id="UP000593567"/>
    </source>
</evidence>
<protein>
    <submittedName>
        <fullName evidence="2">Uncharacterized protein</fullName>
    </submittedName>
</protein>
<accession>A0A7J7JQZ1</accession>
<reference evidence="2 3" key="1">
    <citation type="submission" date="2019-09" db="EMBL/GenBank/DDBJ databases">
        <authorList>
            <person name="Raiko M."/>
            <person name="Komissarov A."/>
            <person name="Rhodes A."/>
            <person name="Kliver S."/>
            <person name="Lim-Fong G."/>
            <person name="Kwan J."/>
            <person name="O'Brien S.J."/>
            <person name="Lopez J.V."/>
        </authorList>
    </citation>
    <scope>NUCLEOTIDE SEQUENCE [LARGE SCALE GENOMIC DNA]</scope>
    <source>
        <strain evidence="2">Kwan_BN1</strain>
    </source>
</reference>
<evidence type="ECO:0000313" key="2">
    <source>
        <dbReference type="EMBL" id="KAF6028365.1"/>
    </source>
</evidence>
<dbReference type="Proteomes" id="UP000593567">
    <property type="component" value="Unassembled WGS sequence"/>
</dbReference>
<proteinExistence type="predicted"/>
<dbReference type="EMBL" id="VXIV02002357">
    <property type="protein sequence ID" value="KAF6026067.1"/>
    <property type="molecule type" value="Genomic_DNA"/>
</dbReference>
<evidence type="ECO:0000313" key="1">
    <source>
        <dbReference type="EMBL" id="KAF6026067.1"/>
    </source>
</evidence>
<organism evidence="2 3">
    <name type="scientific">Bugula neritina</name>
    <name type="common">Brown bryozoan</name>
    <name type="synonym">Sertularia neritina</name>
    <dbReference type="NCBI Taxonomy" id="10212"/>
    <lineage>
        <taxon>Eukaryota</taxon>
        <taxon>Metazoa</taxon>
        <taxon>Spiralia</taxon>
        <taxon>Lophotrochozoa</taxon>
        <taxon>Bryozoa</taxon>
        <taxon>Gymnolaemata</taxon>
        <taxon>Cheilostomatida</taxon>
        <taxon>Flustrina</taxon>
        <taxon>Buguloidea</taxon>
        <taxon>Bugulidae</taxon>
        <taxon>Bugula</taxon>
    </lineage>
</organism>
<gene>
    <name evidence="2" type="ORF">EB796_013329</name>
    <name evidence="1" type="ORF">EB796_015627</name>
</gene>
<comment type="caution">
    <text evidence="2">The sequence shown here is derived from an EMBL/GenBank/DDBJ whole genome shotgun (WGS) entry which is preliminary data.</text>
</comment>